<evidence type="ECO:0000313" key="4">
    <source>
        <dbReference type="EMBL" id="KAH9371848.1"/>
    </source>
</evidence>
<dbReference type="GO" id="GO:0005730">
    <property type="term" value="C:nucleolus"/>
    <property type="evidence" value="ECO:0007669"/>
    <property type="project" value="TreeGrafter"/>
</dbReference>
<dbReference type="SUPFAM" id="SSF56349">
    <property type="entry name" value="DNA breaking-rejoining enzymes"/>
    <property type="match status" value="1"/>
</dbReference>
<dbReference type="AlphaFoldDB" id="A0A9J6GBR8"/>
<dbReference type="OrthoDB" id="47179at2759"/>
<dbReference type="InterPro" id="IPR013500">
    <property type="entry name" value="TopoI_cat_euk"/>
</dbReference>
<dbReference type="InterPro" id="IPR013030">
    <property type="entry name" value="DNA_topo_DNA_db_N_dom2"/>
</dbReference>
<dbReference type="Gene3D" id="1.10.132.10">
    <property type="match status" value="1"/>
</dbReference>
<comment type="caution">
    <text evidence="1">Lacks conserved residue(s) required for the propagation of feature annotation.</text>
</comment>
<dbReference type="InterPro" id="IPR014711">
    <property type="entry name" value="TopoI_cat_a-hlx-sub_euk"/>
</dbReference>
<reference evidence="4 5" key="1">
    <citation type="journal article" date="2020" name="Cell">
        <title>Large-Scale Comparative Analyses of Tick Genomes Elucidate Their Genetic Diversity and Vector Capacities.</title>
        <authorList>
            <consortium name="Tick Genome and Microbiome Consortium (TIGMIC)"/>
            <person name="Jia N."/>
            <person name="Wang J."/>
            <person name="Shi W."/>
            <person name="Du L."/>
            <person name="Sun Y."/>
            <person name="Zhan W."/>
            <person name="Jiang J.F."/>
            <person name="Wang Q."/>
            <person name="Zhang B."/>
            <person name="Ji P."/>
            <person name="Bell-Sakyi L."/>
            <person name="Cui X.M."/>
            <person name="Yuan T.T."/>
            <person name="Jiang B.G."/>
            <person name="Yang W.F."/>
            <person name="Lam T.T."/>
            <person name="Chang Q.C."/>
            <person name="Ding S.J."/>
            <person name="Wang X.J."/>
            <person name="Zhu J.G."/>
            <person name="Ruan X.D."/>
            <person name="Zhao L."/>
            <person name="Wei J.T."/>
            <person name="Ye R.Z."/>
            <person name="Que T.C."/>
            <person name="Du C.H."/>
            <person name="Zhou Y.H."/>
            <person name="Cheng J.X."/>
            <person name="Dai P.F."/>
            <person name="Guo W.B."/>
            <person name="Han X.H."/>
            <person name="Huang E.J."/>
            <person name="Li L.F."/>
            <person name="Wei W."/>
            <person name="Gao Y.C."/>
            <person name="Liu J.Z."/>
            <person name="Shao H.Z."/>
            <person name="Wang X."/>
            <person name="Wang C.C."/>
            <person name="Yang T.C."/>
            <person name="Huo Q.B."/>
            <person name="Li W."/>
            <person name="Chen H.Y."/>
            <person name="Chen S.E."/>
            <person name="Zhou L.G."/>
            <person name="Ni X.B."/>
            <person name="Tian J.H."/>
            <person name="Sheng Y."/>
            <person name="Liu T."/>
            <person name="Pan Y.S."/>
            <person name="Xia L.Y."/>
            <person name="Li J."/>
            <person name="Zhao F."/>
            <person name="Cao W.C."/>
        </authorList>
    </citation>
    <scope>NUCLEOTIDE SEQUENCE [LARGE SCALE GENOMIC DNA]</scope>
    <source>
        <strain evidence="4">HaeL-2018</strain>
    </source>
</reference>
<evidence type="ECO:0000256" key="2">
    <source>
        <dbReference type="SAM" id="MobiDB-lite"/>
    </source>
</evidence>
<keyword evidence="5" id="KW-1185">Reference proteome</keyword>
<evidence type="ECO:0000313" key="5">
    <source>
        <dbReference type="Proteomes" id="UP000821853"/>
    </source>
</evidence>
<dbReference type="InterPro" id="IPR036202">
    <property type="entry name" value="TopoI_DNA-bd_euk_N_sf"/>
</dbReference>
<proteinExistence type="predicted"/>
<dbReference type="GO" id="GO:0007059">
    <property type="term" value="P:chromosome segregation"/>
    <property type="evidence" value="ECO:0007669"/>
    <property type="project" value="TreeGrafter"/>
</dbReference>
<dbReference type="Proteomes" id="UP000821853">
    <property type="component" value="Chromosome 3"/>
</dbReference>
<dbReference type="Gene3D" id="3.90.15.10">
    <property type="entry name" value="Topoisomerase I, Chain A, domain 3"/>
    <property type="match status" value="2"/>
</dbReference>
<dbReference type="GO" id="GO:0003677">
    <property type="term" value="F:DNA binding"/>
    <property type="evidence" value="ECO:0007669"/>
    <property type="project" value="UniProtKB-UniRule"/>
</dbReference>
<dbReference type="SMART" id="SM00435">
    <property type="entry name" value="TOPEUc"/>
    <property type="match status" value="1"/>
</dbReference>
<dbReference type="EMBL" id="JABSTR010000005">
    <property type="protein sequence ID" value="KAH9371848.1"/>
    <property type="molecule type" value="Genomic_DNA"/>
</dbReference>
<dbReference type="InterPro" id="IPR014727">
    <property type="entry name" value="TopoI_cat_a/b-sub_euk"/>
</dbReference>
<dbReference type="InterPro" id="IPR013499">
    <property type="entry name" value="TopoI_euk"/>
</dbReference>
<dbReference type="GO" id="GO:0005694">
    <property type="term" value="C:chromosome"/>
    <property type="evidence" value="ECO:0007669"/>
    <property type="project" value="InterPro"/>
</dbReference>
<dbReference type="SUPFAM" id="SSF46596">
    <property type="entry name" value="Eukaryotic DNA topoisomerase I, dispensable insert domain"/>
    <property type="match status" value="1"/>
</dbReference>
<dbReference type="Pfam" id="PF02919">
    <property type="entry name" value="Topoisom_I_N"/>
    <property type="match status" value="1"/>
</dbReference>
<comment type="caution">
    <text evidence="4">The sequence shown here is derived from an EMBL/GenBank/DDBJ whole genome shotgun (WGS) entry which is preliminary data.</text>
</comment>
<dbReference type="PANTHER" id="PTHR10290:SF3">
    <property type="entry name" value="DNA TOPOISOMERASE 1"/>
    <property type="match status" value="1"/>
</dbReference>
<dbReference type="PROSITE" id="PS52038">
    <property type="entry name" value="TOPO_IB_2"/>
    <property type="match status" value="1"/>
</dbReference>
<dbReference type="InterPro" id="IPR011010">
    <property type="entry name" value="DNA_brk_join_enz"/>
</dbReference>
<keyword evidence="1" id="KW-0238">DNA-binding</keyword>
<dbReference type="GO" id="GO:0003917">
    <property type="term" value="F:DNA topoisomerase type I (single strand cut, ATP-independent) activity"/>
    <property type="evidence" value="ECO:0007669"/>
    <property type="project" value="InterPro"/>
</dbReference>
<gene>
    <name evidence="4" type="ORF">HPB48_000370</name>
</gene>
<sequence length="330" mass="38175">MGMLKRRIMPEDVIINVGKGAKVPAPPPGHRWKEVRHDNTVSWLASWTENVLGQTKYIMLNPSSKLRGEKDVQKYEIARRLKSCIDEIRHNYMKDWKSKDIKVCQRSVALYFIDKLACELVTREKRQDGEEFVVEFDFLGKDSVRYTNAVPVEKRVFKNLELFMENKAPQDNLFDKLSTSTLNKHLNKLMDGLTAKVFRTYNASETLQEQLELLTEADMSLPEKLLAYNRANRAVAVLCNHQRAIPKNFDKQMENLENKIEGKKECIRQCKMEIKQLKSAYNSSRTKKDKQLLDRRKRRLQKLELPAEEAGGASYGQGREQAGRPGDLQA</sequence>
<feature type="region of interest" description="Disordered" evidence="2">
    <location>
        <begin position="299"/>
        <end position="330"/>
    </location>
</feature>
<dbReference type="Gene3D" id="2.170.11.10">
    <property type="entry name" value="DNA Topoisomerase I, domain 2"/>
    <property type="match status" value="1"/>
</dbReference>
<dbReference type="FunFam" id="3.90.15.10:FF:000011">
    <property type="entry name" value="DNA topoisomerase I, mitochondrial"/>
    <property type="match status" value="1"/>
</dbReference>
<dbReference type="GO" id="GO:0006265">
    <property type="term" value="P:DNA topological change"/>
    <property type="evidence" value="ECO:0007669"/>
    <property type="project" value="InterPro"/>
</dbReference>
<dbReference type="InterPro" id="IPR008336">
    <property type="entry name" value="TopoI_DNA-bd_euk"/>
</dbReference>
<protein>
    <recommendedName>
        <fullName evidence="3">DNA topoisomerase I eukaryotic-type domain-containing protein</fullName>
    </recommendedName>
</protein>
<organism evidence="4 5">
    <name type="scientific">Haemaphysalis longicornis</name>
    <name type="common">Bush tick</name>
    <dbReference type="NCBI Taxonomy" id="44386"/>
    <lineage>
        <taxon>Eukaryota</taxon>
        <taxon>Metazoa</taxon>
        <taxon>Ecdysozoa</taxon>
        <taxon>Arthropoda</taxon>
        <taxon>Chelicerata</taxon>
        <taxon>Arachnida</taxon>
        <taxon>Acari</taxon>
        <taxon>Parasitiformes</taxon>
        <taxon>Ixodida</taxon>
        <taxon>Ixodoidea</taxon>
        <taxon>Ixodidae</taxon>
        <taxon>Haemaphysalinae</taxon>
        <taxon>Haemaphysalis</taxon>
    </lineage>
</organism>
<dbReference type="Pfam" id="PF01028">
    <property type="entry name" value="Topoisom_I"/>
    <property type="match status" value="2"/>
</dbReference>
<accession>A0A9J6GBR8</accession>
<evidence type="ECO:0000256" key="1">
    <source>
        <dbReference type="PROSITE-ProRule" id="PRU01382"/>
    </source>
</evidence>
<feature type="domain" description="DNA topoisomerase I eukaryotic-type" evidence="3">
    <location>
        <begin position="1"/>
        <end position="316"/>
    </location>
</feature>
<dbReference type="PANTHER" id="PTHR10290">
    <property type="entry name" value="DNA TOPOISOMERASE I"/>
    <property type="match status" value="1"/>
</dbReference>
<name>A0A9J6GBR8_HAELO</name>
<dbReference type="VEuPathDB" id="VectorBase:HLOH_052680"/>
<dbReference type="SUPFAM" id="SSF56741">
    <property type="entry name" value="Eukaryotic DNA topoisomerase I, N-terminal DNA-binding fragment"/>
    <property type="match status" value="1"/>
</dbReference>
<evidence type="ECO:0000259" key="3">
    <source>
        <dbReference type="SMART" id="SM00435"/>
    </source>
</evidence>
<dbReference type="InterPro" id="IPR051062">
    <property type="entry name" value="Topoisomerase_IB"/>
</dbReference>
<dbReference type="GO" id="GO:0006260">
    <property type="term" value="P:DNA replication"/>
    <property type="evidence" value="ECO:0007669"/>
    <property type="project" value="TreeGrafter"/>
</dbReference>